<proteinExistence type="predicted"/>
<keyword evidence="1" id="KW-1133">Transmembrane helix</keyword>
<organism evidence="2">
    <name type="scientific">Anguilla anguilla</name>
    <name type="common">European freshwater eel</name>
    <name type="synonym">Muraena anguilla</name>
    <dbReference type="NCBI Taxonomy" id="7936"/>
    <lineage>
        <taxon>Eukaryota</taxon>
        <taxon>Metazoa</taxon>
        <taxon>Chordata</taxon>
        <taxon>Craniata</taxon>
        <taxon>Vertebrata</taxon>
        <taxon>Euteleostomi</taxon>
        <taxon>Actinopterygii</taxon>
        <taxon>Neopterygii</taxon>
        <taxon>Teleostei</taxon>
        <taxon>Anguilliformes</taxon>
        <taxon>Anguillidae</taxon>
        <taxon>Anguilla</taxon>
    </lineage>
</organism>
<reference evidence="2" key="2">
    <citation type="journal article" date="2015" name="Fish Shellfish Immunol.">
        <title>Early steps in the European eel (Anguilla anguilla)-Vibrio vulnificus interaction in the gills: Role of the RtxA13 toxin.</title>
        <authorList>
            <person name="Callol A."/>
            <person name="Pajuelo D."/>
            <person name="Ebbesson L."/>
            <person name="Teles M."/>
            <person name="MacKenzie S."/>
            <person name="Amaro C."/>
        </authorList>
    </citation>
    <scope>NUCLEOTIDE SEQUENCE</scope>
</reference>
<keyword evidence="1" id="KW-0472">Membrane</keyword>
<reference evidence="2" key="1">
    <citation type="submission" date="2014-11" db="EMBL/GenBank/DDBJ databases">
        <authorList>
            <person name="Amaro Gonzalez C."/>
        </authorList>
    </citation>
    <scope>NUCLEOTIDE SEQUENCE</scope>
</reference>
<sequence length="57" mass="6549">MHVCGILMLFLMLMYDVKVMCVTSLFYIKVLVDLKWLQGFLGFSILRNRGCLGLCCV</sequence>
<feature type="transmembrane region" description="Helical" evidence="1">
    <location>
        <begin position="6"/>
        <end position="28"/>
    </location>
</feature>
<protein>
    <submittedName>
        <fullName evidence="2">Uncharacterized protein</fullName>
    </submittedName>
</protein>
<evidence type="ECO:0000313" key="2">
    <source>
        <dbReference type="EMBL" id="JAH88072.1"/>
    </source>
</evidence>
<accession>A0A0E9WCJ2</accession>
<evidence type="ECO:0000256" key="1">
    <source>
        <dbReference type="SAM" id="Phobius"/>
    </source>
</evidence>
<dbReference type="EMBL" id="GBXM01020505">
    <property type="protein sequence ID" value="JAH88072.1"/>
    <property type="molecule type" value="Transcribed_RNA"/>
</dbReference>
<name>A0A0E9WCJ2_ANGAN</name>
<dbReference type="AlphaFoldDB" id="A0A0E9WCJ2"/>
<keyword evidence="1" id="KW-0812">Transmembrane</keyword>